<gene>
    <name evidence="2" type="ORF">GO014_05175</name>
</gene>
<dbReference type="EMBL" id="WQRF01000001">
    <property type="protein sequence ID" value="MVS98413.1"/>
    <property type="molecule type" value="Genomic_DNA"/>
</dbReference>
<comment type="caution">
    <text evidence="2">The sequence shown here is derived from an EMBL/GenBank/DDBJ whole genome shotgun (WGS) entry which is preliminary data.</text>
</comment>
<feature type="domain" description="Calcineurin-like phosphoesterase" evidence="1">
    <location>
        <begin position="1"/>
        <end position="216"/>
    </location>
</feature>
<dbReference type="Gene3D" id="3.60.21.10">
    <property type="match status" value="1"/>
</dbReference>
<sequence length="261" mass="29062">MNIWVMSDLHIDTERHTAATTPKGTDIIVVAGDVADGHRLSASWLARHLVPRGLPVIYVTGNHDYYGHDLNDDAEALYADCGVELLSANRPVLDIAGVRLIGATLWTDYLINGDEAGAQFWGKRSMPDFSAIDTGMRRIRPNDLARLHQEQRDIIENALPAPFDGPTVIVTHHAPHPKSLRSERFRDATDGSFASDLEPLILAHQPKAWIHGHVHHSRDYRVGRTRVVCNPRGYSVSRRNGRGDGVSLENPRFDPQLVIEV</sequence>
<dbReference type="PANTHER" id="PTHR37844:SF2">
    <property type="entry name" value="SER_THR PROTEIN PHOSPHATASE SUPERFAMILY (AFU_ORTHOLOGUE AFUA_1G14840)"/>
    <property type="match status" value="1"/>
</dbReference>
<proteinExistence type="predicted"/>
<dbReference type="PANTHER" id="PTHR37844">
    <property type="entry name" value="SER/THR PROTEIN PHOSPHATASE SUPERFAMILY (AFU_ORTHOLOGUE AFUA_1G14840)"/>
    <property type="match status" value="1"/>
</dbReference>
<evidence type="ECO:0000313" key="3">
    <source>
        <dbReference type="Proteomes" id="UP000438106"/>
    </source>
</evidence>
<dbReference type="SUPFAM" id="SSF56300">
    <property type="entry name" value="Metallo-dependent phosphatases"/>
    <property type="match status" value="1"/>
</dbReference>
<name>A0A7X3FPW0_9HYPH</name>
<dbReference type="InterPro" id="IPR004843">
    <property type="entry name" value="Calcineurin-like_PHP"/>
</dbReference>
<dbReference type="Proteomes" id="UP000438106">
    <property type="component" value="Unassembled WGS sequence"/>
</dbReference>
<accession>A0A7X3FPW0</accession>
<evidence type="ECO:0000313" key="2">
    <source>
        <dbReference type="EMBL" id="MVS98413.1"/>
    </source>
</evidence>
<organism evidence="2 3">
    <name type="scientific">Devosia marina</name>
    <dbReference type="NCBI Taxonomy" id="2683198"/>
    <lineage>
        <taxon>Bacteria</taxon>
        <taxon>Pseudomonadati</taxon>
        <taxon>Pseudomonadota</taxon>
        <taxon>Alphaproteobacteria</taxon>
        <taxon>Hyphomicrobiales</taxon>
        <taxon>Devosiaceae</taxon>
        <taxon>Devosia</taxon>
    </lineage>
</organism>
<keyword evidence="3" id="KW-1185">Reference proteome</keyword>
<protein>
    <recommendedName>
        <fullName evidence="1">Calcineurin-like phosphoesterase domain-containing protein</fullName>
    </recommendedName>
</protein>
<dbReference type="Pfam" id="PF00149">
    <property type="entry name" value="Metallophos"/>
    <property type="match status" value="1"/>
</dbReference>
<evidence type="ECO:0000259" key="1">
    <source>
        <dbReference type="Pfam" id="PF00149"/>
    </source>
</evidence>
<dbReference type="AlphaFoldDB" id="A0A7X3FPW0"/>
<reference evidence="2 3" key="1">
    <citation type="submission" date="2019-12" db="EMBL/GenBank/DDBJ databases">
        <title>Devosia maris sp. nov., isolated from the deep seawater.</title>
        <authorList>
            <person name="Liu Y."/>
        </authorList>
    </citation>
    <scope>NUCLEOTIDE SEQUENCE [LARGE SCALE GENOMIC DNA]</scope>
    <source>
        <strain evidence="2 3">L53-10-65</strain>
    </source>
</reference>
<dbReference type="GO" id="GO:0016787">
    <property type="term" value="F:hydrolase activity"/>
    <property type="evidence" value="ECO:0007669"/>
    <property type="project" value="InterPro"/>
</dbReference>
<dbReference type="InterPro" id="IPR029052">
    <property type="entry name" value="Metallo-depent_PP-like"/>
</dbReference>
<dbReference type="RefSeq" id="WP_157289351.1">
    <property type="nucleotide sequence ID" value="NZ_WQRF01000001.1"/>
</dbReference>